<evidence type="ECO:0008006" key="3">
    <source>
        <dbReference type="Google" id="ProtNLM"/>
    </source>
</evidence>
<sequence length="131" mass="14715">TESTPIHNSNLEPISWNVRGLRKFIKLKTVMKRLKQYHSKVVFIQGTHLLVSEITKENMANNTYLKQNQILDPTGRFIIIQSSLMNLTLVNLYGPPVFTTVCSFLLQLFVVTGSDSSHLKTATFSCSPSGT</sequence>
<proteinExistence type="predicted"/>
<accession>A0A669FAF1</accession>
<reference evidence="1" key="3">
    <citation type="submission" date="2025-09" db="UniProtKB">
        <authorList>
            <consortium name="Ensembl"/>
        </authorList>
    </citation>
    <scope>IDENTIFICATION</scope>
</reference>
<dbReference type="Gene3D" id="3.60.10.10">
    <property type="entry name" value="Endonuclease/exonuclease/phosphatase"/>
    <property type="match status" value="1"/>
</dbReference>
<evidence type="ECO:0000313" key="2">
    <source>
        <dbReference type="Proteomes" id="UP000005207"/>
    </source>
</evidence>
<dbReference type="InParanoid" id="A0A669FAF1"/>
<evidence type="ECO:0000313" key="1">
    <source>
        <dbReference type="Ensembl" id="ENSONIP00000081214.1"/>
    </source>
</evidence>
<dbReference type="SUPFAM" id="SSF56219">
    <property type="entry name" value="DNase I-like"/>
    <property type="match status" value="1"/>
</dbReference>
<keyword evidence="2" id="KW-1185">Reference proteome</keyword>
<dbReference type="Proteomes" id="UP000005207">
    <property type="component" value="Linkage group LG4"/>
</dbReference>
<reference evidence="2" key="1">
    <citation type="submission" date="2012-01" db="EMBL/GenBank/DDBJ databases">
        <title>The Genome Sequence of Oreochromis niloticus (Nile Tilapia).</title>
        <authorList>
            <consortium name="Broad Institute Genome Assembly Team"/>
            <consortium name="Broad Institute Sequencing Platform"/>
            <person name="Di Palma F."/>
            <person name="Johnson J."/>
            <person name="Lander E.S."/>
            <person name="Lindblad-Toh K."/>
        </authorList>
    </citation>
    <scope>NUCLEOTIDE SEQUENCE [LARGE SCALE GENOMIC DNA]</scope>
</reference>
<reference evidence="1" key="2">
    <citation type="submission" date="2025-08" db="UniProtKB">
        <authorList>
            <consortium name="Ensembl"/>
        </authorList>
    </citation>
    <scope>IDENTIFICATION</scope>
</reference>
<protein>
    <recommendedName>
        <fullName evidence="3">Endonuclease/exonuclease/phosphatase domain-containing protein</fullName>
    </recommendedName>
</protein>
<dbReference type="Ensembl" id="ENSONIT00000059821.1">
    <property type="protein sequence ID" value="ENSONIP00000081214.1"/>
    <property type="gene ID" value="ENSONIG00000030826.1"/>
</dbReference>
<name>A0A669FAF1_ORENI</name>
<dbReference type="AlphaFoldDB" id="A0A669FAF1"/>
<dbReference type="InterPro" id="IPR036691">
    <property type="entry name" value="Endo/exonu/phosph_ase_sf"/>
</dbReference>
<organism evidence="1 2">
    <name type="scientific">Oreochromis niloticus</name>
    <name type="common">Nile tilapia</name>
    <name type="synonym">Tilapia nilotica</name>
    <dbReference type="NCBI Taxonomy" id="8128"/>
    <lineage>
        <taxon>Eukaryota</taxon>
        <taxon>Metazoa</taxon>
        <taxon>Chordata</taxon>
        <taxon>Craniata</taxon>
        <taxon>Vertebrata</taxon>
        <taxon>Euteleostomi</taxon>
        <taxon>Actinopterygii</taxon>
        <taxon>Neopterygii</taxon>
        <taxon>Teleostei</taxon>
        <taxon>Neoteleostei</taxon>
        <taxon>Acanthomorphata</taxon>
        <taxon>Ovalentaria</taxon>
        <taxon>Cichlomorphae</taxon>
        <taxon>Cichliformes</taxon>
        <taxon>Cichlidae</taxon>
        <taxon>African cichlids</taxon>
        <taxon>Pseudocrenilabrinae</taxon>
        <taxon>Oreochromini</taxon>
        <taxon>Oreochromis</taxon>
    </lineage>
</organism>